<accession>R7UKW8</accession>
<proteinExistence type="predicted"/>
<name>R7UKW8_CAPTE</name>
<evidence type="ECO:0000313" key="1">
    <source>
        <dbReference type="EMBL" id="ELU04413.1"/>
    </source>
</evidence>
<reference evidence="3" key="1">
    <citation type="submission" date="2012-12" db="EMBL/GenBank/DDBJ databases">
        <authorList>
            <person name="Hellsten U."/>
            <person name="Grimwood J."/>
            <person name="Chapman J.A."/>
            <person name="Shapiro H."/>
            <person name="Aerts A."/>
            <person name="Otillar R.P."/>
            <person name="Terry A.Y."/>
            <person name="Boore J.L."/>
            <person name="Simakov O."/>
            <person name="Marletaz F."/>
            <person name="Cho S.-J."/>
            <person name="Edsinger-Gonzales E."/>
            <person name="Havlak P."/>
            <person name="Kuo D.-H."/>
            <person name="Larsson T."/>
            <person name="Lv J."/>
            <person name="Arendt D."/>
            <person name="Savage R."/>
            <person name="Osoegawa K."/>
            <person name="de Jong P."/>
            <person name="Lindberg D.R."/>
            <person name="Seaver E.C."/>
            <person name="Weisblat D.A."/>
            <person name="Putnam N.H."/>
            <person name="Grigoriev I.V."/>
            <person name="Rokhsar D.S."/>
        </authorList>
    </citation>
    <scope>NUCLEOTIDE SEQUENCE</scope>
    <source>
        <strain evidence="3">I ESC-2004</strain>
    </source>
</reference>
<organism evidence="1">
    <name type="scientific">Capitella teleta</name>
    <name type="common">Polychaete worm</name>
    <dbReference type="NCBI Taxonomy" id="283909"/>
    <lineage>
        <taxon>Eukaryota</taxon>
        <taxon>Metazoa</taxon>
        <taxon>Spiralia</taxon>
        <taxon>Lophotrochozoa</taxon>
        <taxon>Annelida</taxon>
        <taxon>Polychaeta</taxon>
        <taxon>Sedentaria</taxon>
        <taxon>Scolecida</taxon>
        <taxon>Capitellidae</taxon>
        <taxon>Capitella</taxon>
    </lineage>
</organism>
<dbReference type="AlphaFoldDB" id="R7UKW8"/>
<keyword evidence="3" id="KW-1185">Reference proteome</keyword>
<dbReference type="OrthoDB" id="6314346at2759"/>
<gene>
    <name evidence="1" type="ORF">CAPTEDRAFT_197097</name>
</gene>
<dbReference type="EMBL" id="AMQN01008157">
    <property type="status" value="NOT_ANNOTATED_CDS"/>
    <property type="molecule type" value="Genomic_DNA"/>
</dbReference>
<dbReference type="Proteomes" id="UP000014760">
    <property type="component" value="Unassembled WGS sequence"/>
</dbReference>
<dbReference type="EMBL" id="KB302324">
    <property type="protein sequence ID" value="ELU04413.1"/>
    <property type="molecule type" value="Genomic_DNA"/>
</dbReference>
<sequence>MTSASSTKKVVESKQVIDQAVGKAPHTATKQYTDRAVYHGQYSGNCGNDGFYYNDISSFVICSNGNAYIQPCAPGSNNLIYFNYNRGKSYYNTHFCDVNLVDDGYTLLHGRAHDTIDREAVYDYGVGYDVGYGSVSNAGYRAALTGFSIAYNDVFVDEYKAHAHQKPRYGTYGHHVKEYTQ</sequence>
<dbReference type="HOGENOM" id="CLU_114671_0_0_1"/>
<reference evidence="1 3" key="2">
    <citation type="journal article" date="2013" name="Nature">
        <title>Insights into bilaterian evolution from three spiralian genomes.</title>
        <authorList>
            <person name="Simakov O."/>
            <person name="Marletaz F."/>
            <person name="Cho S.J."/>
            <person name="Edsinger-Gonzales E."/>
            <person name="Havlak P."/>
            <person name="Hellsten U."/>
            <person name="Kuo D.H."/>
            <person name="Larsson T."/>
            <person name="Lv J."/>
            <person name="Arendt D."/>
            <person name="Savage R."/>
            <person name="Osoegawa K."/>
            <person name="de Jong P."/>
            <person name="Grimwood J."/>
            <person name="Chapman J.A."/>
            <person name="Shapiro H."/>
            <person name="Aerts A."/>
            <person name="Otillar R.P."/>
            <person name="Terry A.Y."/>
            <person name="Boore J.L."/>
            <person name="Grigoriev I.V."/>
            <person name="Lindberg D.R."/>
            <person name="Seaver E.C."/>
            <person name="Weisblat D.A."/>
            <person name="Putnam N.H."/>
            <person name="Rokhsar D.S."/>
        </authorList>
    </citation>
    <scope>NUCLEOTIDE SEQUENCE</scope>
    <source>
        <strain evidence="1 3">I ESC-2004</strain>
    </source>
</reference>
<protein>
    <submittedName>
        <fullName evidence="1 2">Uncharacterized protein</fullName>
    </submittedName>
</protein>
<reference evidence="2" key="3">
    <citation type="submission" date="2015-06" db="UniProtKB">
        <authorList>
            <consortium name="EnsemblMetazoa"/>
        </authorList>
    </citation>
    <scope>IDENTIFICATION</scope>
</reference>
<evidence type="ECO:0000313" key="3">
    <source>
        <dbReference type="Proteomes" id="UP000014760"/>
    </source>
</evidence>
<dbReference type="EnsemblMetazoa" id="CapteT197097">
    <property type="protein sequence ID" value="CapteP197097"/>
    <property type="gene ID" value="CapteG197097"/>
</dbReference>
<evidence type="ECO:0000313" key="2">
    <source>
        <dbReference type="EnsemblMetazoa" id="CapteP197097"/>
    </source>
</evidence>